<accession>A0AA38SBJ5</accession>
<organism evidence="2 3">
    <name type="scientific">Coniochaeta hoffmannii</name>
    <dbReference type="NCBI Taxonomy" id="91930"/>
    <lineage>
        <taxon>Eukaryota</taxon>
        <taxon>Fungi</taxon>
        <taxon>Dikarya</taxon>
        <taxon>Ascomycota</taxon>
        <taxon>Pezizomycotina</taxon>
        <taxon>Sordariomycetes</taxon>
        <taxon>Sordariomycetidae</taxon>
        <taxon>Coniochaetales</taxon>
        <taxon>Coniochaetaceae</taxon>
        <taxon>Coniochaeta</taxon>
    </lineage>
</organism>
<feature type="domain" description="Heterokaryon incompatibility" evidence="1">
    <location>
        <begin position="50"/>
        <end position="229"/>
    </location>
</feature>
<dbReference type="Proteomes" id="UP001174691">
    <property type="component" value="Unassembled WGS sequence"/>
</dbReference>
<reference evidence="2" key="1">
    <citation type="submission" date="2022-07" db="EMBL/GenBank/DDBJ databases">
        <title>Fungi with potential for degradation of polypropylene.</title>
        <authorList>
            <person name="Gostincar C."/>
        </authorList>
    </citation>
    <scope>NUCLEOTIDE SEQUENCE</scope>
    <source>
        <strain evidence="2">EXF-13287</strain>
    </source>
</reference>
<dbReference type="Pfam" id="PF06985">
    <property type="entry name" value="HET"/>
    <property type="match status" value="1"/>
</dbReference>
<comment type="caution">
    <text evidence="2">The sequence shown here is derived from an EMBL/GenBank/DDBJ whole genome shotgun (WGS) entry which is preliminary data.</text>
</comment>
<name>A0AA38SBJ5_9PEZI</name>
<dbReference type="EMBL" id="JANBVN010000019">
    <property type="protein sequence ID" value="KAJ9161716.1"/>
    <property type="molecule type" value="Genomic_DNA"/>
</dbReference>
<evidence type="ECO:0000313" key="3">
    <source>
        <dbReference type="Proteomes" id="UP001174691"/>
    </source>
</evidence>
<dbReference type="InterPro" id="IPR010730">
    <property type="entry name" value="HET"/>
</dbReference>
<evidence type="ECO:0000313" key="2">
    <source>
        <dbReference type="EMBL" id="KAJ9161716.1"/>
    </source>
</evidence>
<dbReference type="PANTHER" id="PTHR24148">
    <property type="entry name" value="ANKYRIN REPEAT DOMAIN-CONTAINING PROTEIN 39 HOMOLOG-RELATED"/>
    <property type="match status" value="1"/>
</dbReference>
<proteinExistence type="predicted"/>
<dbReference type="AlphaFoldDB" id="A0AA38SBJ5"/>
<gene>
    <name evidence="2" type="ORF">NKR19_g1987</name>
</gene>
<keyword evidence="3" id="KW-1185">Reference proteome</keyword>
<protein>
    <recommendedName>
        <fullName evidence="1">Heterokaryon incompatibility domain-containing protein</fullName>
    </recommendedName>
</protein>
<dbReference type="PANTHER" id="PTHR24148:SF64">
    <property type="entry name" value="HETEROKARYON INCOMPATIBILITY DOMAIN-CONTAINING PROTEIN"/>
    <property type="match status" value="1"/>
</dbReference>
<sequence>MSSLQTSNIPYQYPPLPRNSIRLLTLLPGAPDTDIHITVTPSPLPATTPYEALSYEWGLPSSVHIPSYHDSRSNSLWQLDVTIQLQAQIYCHGNAVVITSNLATILEQLRHRTRPRVLWIDGVCINQQDVDERREQVLLMRMVYEQASRVVMWIGDSKPGTGKVFEIVRHLAAAYDGRRVDAGTAKKKGYLGEIVIDERVLEELKGEAWGDVTDVFTRPYFGRVWVVQEVVMATSAEVMCGKYSVPWHDVYKAMTVIFVLGLVVDKDPHQLPPEARVRDSHAVVQLKSAREEEHSHNRRLWGRMDSIGQVWNARHGQLHDMRKYTYSLATLANLFLGHEVTDARDRIYGMLGMANPEGQYGRENPIQPDYTKKVEEVYRDACQWSILDSGSLRMLDLCDAPATNQLKDLPSWVPDLTGGVRRCRLITDITKEEEADSGPLFRPLSSYFADQFRVSFHGNVLRAKGTIIDTVKAATLPCTSMIRHLITMEAFQNFCLDIEPYPTGGTRLDAVWRTFLTNYIPTGPTTGEIKKAPATFGGHYIANMAGNFRYQLGLPDQLTGDMPDIDKLYERGNWTLRRMYPDDVAANISILALMAKHPFVRYLYDHKDDGDSEAWEAEVKRMEHVAYGDEGRQFVVTDKGFMGLGPRCPPLGYEGDQFVLRKGGYIGKGDSVAVLAGSDKVWWLRRDGNAGGHRILGHGYMYGVTEGRWFDGRVPAMEDIDIT</sequence>
<dbReference type="InterPro" id="IPR052895">
    <property type="entry name" value="HetReg/Transcr_Mod"/>
</dbReference>
<evidence type="ECO:0000259" key="1">
    <source>
        <dbReference type="Pfam" id="PF06985"/>
    </source>
</evidence>